<keyword evidence="8 12" id="KW-0798">TonB box</keyword>
<reference evidence="16" key="1">
    <citation type="journal article" date="2019" name="Int. J. Syst. Evol. Microbiol.">
        <title>The Global Catalogue of Microorganisms (GCM) 10K type strain sequencing project: providing services to taxonomists for standard genome sequencing and annotation.</title>
        <authorList>
            <consortium name="The Broad Institute Genomics Platform"/>
            <consortium name="The Broad Institute Genome Sequencing Center for Infectious Disease"/>
            <person name="Wu L."/>
            <person name="Ma J."/>
        </authorList>
    </citation>
    <scope>NUCLEOTIDE SEQUENCE [LARGE SCALE GENOMIC DNA]</scope>
    <source>
        <strain evidence="16">JCM 17304</strain>
    </source>
</reference>
<dbReference type="InterPro" id="IPR036942">
    <property type="entry name" value="Beta-barrel_TonB_sf"/>
</dbReference>
<comment type="subcellular location">
    <subcellularLocation>
        <location evidence="1 11">Cell outer membrane</location>
        <topology evidence="1 11">Multi-pass membrane protein</topology>
    </subcellularLocation>
</comment>
<keyword evidence="2 11" id="KW-0813">Transport</keyword>
<evidence type="ECO:0000256" key="2">
    <source>
        <dbReference type="ARBA" id="ARBA00022448"/>
    </source>
</evidence>
<keyword evidence="9 11" id="KW-0472">Membrane</keyword>
<sequence>MLEEVLVTGTKRVESASDVPLSVTALSGEKLRNAGIQNLTEMSDFAPNFKLIDTGLQPLIYMRGLGSGGTNQGFELSVGIYSDDIHLGRPYQTQIAFLDVAQVEVLRGPQSIQFGKNSVAGAINISSAKPTEDFEALLTGSHIKPDDSYELTATVSGFLTDTFGARLAIKERIDDGFVYNLTQNRQEPQINTHAVRLYLINQPTDNLEIGLKLEHSVKHRNGAYTQIVDYGVLTEADARPKGLNETRDTNENEYADITNDGVALNISFSLGESSLVSVTGYSGYQNIEVLDGDASRLDSAGIDLAEDYDQFSQELRWLSPTGKTVEYILGLFYQQSEMHYEETASLNIRAGTLANPELPPLGVGGINLGSEAVLTPLVAADLYRDFGVEMNAVSAFGRATWHISDKWSATLGLRYVDESKKGFRDVQLFDGGTKDPVNPAIGAVFAQMAVEEHQLKGSRSVNSLMHLFTLENHWSDDLLIYFSWATGSKSGGFDARNNNDDTTPDGGGTNFEFDDEIANSLELGIKSSLLDGAAELNVAFYSVEFTDFQVAVFDGALGYFVTNGGEARTSGVEVDGRYLITDSLMLSGSLGYLDFEWLDYTDGPCYFGKEADGSRDGTCDFTGKRNQQTPEYSSSLALRYDGTINANLSWSATLDASYRSRHFLTGDLDPRGIQASHTKTNLRVALAGKAWEVALFGKNLTNELVGTVGSPAPLDTGGFLLSREKPRTYGLDFRYRFE</sequence>
<feature type="domain" description="TonB-dependent receptor-like beta-barrel" evidence="13">
    <location>
        <begin position="226"/>
        <end position="700"/>
    </location>
</feature>
<evidence type="ECO:0000256" key="10">
    <source>
        <dbReference type="ARBA" id="ARBA00023237"/>
    </source>
</evidence>
<evidence type="ECO:0000256" key="8">
    <source>
        <dbReference type="ARBA" id="ARBA00023077"/>
    </source>
</evidence>
<proteinExistence type="inferred from homology"/>
<evidence type="ECO:0000256" key="6">
    <source>
        <dbReference type="ARBA" id="ARBA00023004"/>
    </source>
</evidence>
<dbReference type="Gene3D" id="2.40.170.20">
    <property type="entry name" value="TonB-dependent receptor, beta-barrel domain"/>
    <property type="match status" value="1"/>
</dbReference>
<evidence type="ECO:0000313" key="16">
    <source>
        <dbReference type="Proteomes" id="UP001500392"/>
    </source>
</evidence>
<feature type="domain" description="TonB-dependent receptor plug" evidence="14">
    <location>
        <begin position="16"/>
        <end position="122"/>
    </location>
</feature>
<keyword evidence="10 11" id="KW-0998">Cell outer membrane</keyword>
<organism evidence="15 16">
    <name type="scientific">Zhongshania borealis</name>
    <dbReference type="NCBI Taxonomy" id="889488"/>
    <lineage>
        <taxon>Bacteria</taxon>
        <taxon>Pseudomonadati</taxon>
        <taxon>Pseudomonadota</taxon>
        <taxon>Gammaproteobacteria</taxon>
        <taxon>Cellvibrionales</taxon>
        <taxon>Spongiibacteraceae</taxon>
        <taxon>Zhongshania</taxon>
    </lineage>
</organism>
<name>A0ABP7X1Z0_9GAMM</name>
<keyword evidence="5 11" id="KW-0812">Transmembrane</keyword>
<evidence type="ECO:0000256" key="11">
    <source>
        <dbReference type="PROSITE-ProRule" id="PRU01360"/>
    </source>
</evidence>
<evidence type="ECO:0000256" key="12">
    <source>
        <dbReference type="RuleBase" id="RU003357"/>
    </source>
</evidence>
<keyword evidence="15" id="KW-0675">Receptor</keyword>
<dbReference type="InterPro" id="IPR000531">
    <property type="entry name" value="Beta-barrel_TonB"/>
</dbReference>
<evidence type="ECO:0000259" key="13">
    <source>
        <dbReference type="Pfam" id="PF00593"/>
    </source>
</evidence>
<dbReference type="InterPro" id="IPR012910">
    <property type="entry name" value="Plug_dom"/>
</dbReference>
<evidence type="ECO:0000259" key="14">
    <source>
        <dbReference type="Pfam" id="PF07715"/>
    </source>
</evidence>
<keyword evidence="7" id="KW-0406">Ion transport</keyword>
<dbReference type="PANTHER" id="PTHR32552">
    <property type="entry name" value="FERRICHROME IRON RECEPTOR-RELATED"/>
    <property type="match status" value="1"/>
</dbReference>
<evidence type="ECO:0000256" key="1">
    <source>
        <dbReference type="ARBA" id="ARBA00004571"/>
    </source>
</evidence>
<dbReference type="PROSITE" id="PS52016">
    <property type="entry name" value="TONB_DEPENDENT_REC_3"/>
    <property type="match status" value="1"/>
</dbReference>
<evidence type="ECO:0000256" key="3">
    <source>
        <dbReference type="ARBA" id="ARBA00022452"/>
    </source>
</evidence>
<gene>
    <name evidence="15" type="ORF">GCM10022414_30600</name>
</gene>
<evidence type="ECO:0000256" key="4">
    <source>
        <dbReference type="ARBA" id="ARBA00022496"/>
    </source>
</evidence>
<accession>A0ABP7X1Z0</accession>
<keyword evidence="6" id="KW-0408">Iron</keyword>
<evidence type="ECO:0000256" key="5">
    <source>
        <dbReference type="ARBA" id="ARBA00022692"/>
    </source>
</evidence>
<dbReference type="Pfam" id="PF00593">
    <property type="entry name" value="TonB_dep_Rec_b-barrel"/>
    <property type="match status" value="1"/>
</dbReference>
<keyword evidence="4" id="KW-0410">Iron transport</keyword>
<evidence type="ECO:0000256" key="9">
    <source>
        <dbReference type="ARBA" id="ARBA00023136"/>
    </source>
</evidence>
<keyword evidence="16" id="KW-1185">Reference proteome</keyword>
<keyword evidence="3 11" id="KW-1134">Transmembrane beta strand</keyword>
<dbReference type="PANTHER" id="PTHR32552:SF81">
    <property type="entry name" value="TONB-DEPENDENT OUTER MEMBRANE RECEPTOR"/>
    <property type="match status" value="1"/>
</dbReference>
<dbReference type="EMBL" id="BAABDM010000007">
    <property type="protein sequence ID" value="GAA4102639.1"/>
    <property type="molecule type" value="Genomic_DNA"/>
</dbReference>
<dbReference type="InterPro" id="IPR039426">
    <property type="entry name" value="TonB-dep_rcpt-like"/>
</dbReference>
<evidence type="ECO:0000313" key="15">
    <source>
        <dbReference type="EMBL" id="GAA4102639.1"/>
    </source>
</evidence>
<dbReference type="Proteomes" id="UP001500392">
    <property type="component" value="Unassembled WGS sequence"/>
</dbReference>
<dbReference type="Pfam" id="PF07715">
    <property type="entry name" value="Plug"/>
    <property type="match status" value="1"/>
</dbReference>
<comment type="similarity">
    <text evidence="11 12">Belongs to the TonB-dependent receptor family.</text>
</comment>
<protein>
    <submittedName>
        <fullName evidence="15">TonB-dependent receptor</fullName>
    </submittedName>
</protein>
<evidence type="ECO:0000256" key="7">
    <source>
        <dbReference type="ARBA" id="ARBA00023065"/>
    </source>
</evidence>
<dbReference type="SUPFAM" id="SSF56935">
    <property type="entry name" value="Porins"/>
    <property type="match status" value="1"/>
</dbReference>
<comment type="caution">
    <text evidence="15">The sequence shown here is derived from an EMBL/GenBank/DDBJ whole genome shotgun (WGS) entry which is preliminary data.</text>
</comment>